<evidence type="ECO:0000259" key="1">
    <source>
        <dbReference type="Pfam" id="PF13708"/>
    </source>
</evidence>
<comment type="caution">
    <text evidence="2">The sequence shown here is derived from an EMBL/GenBank/DDBJ whole genome shotgun (WGS) entry which is preliminary data.</text>
</comment>
<reference evidence="2" key="2">
    <citation type="submission" date="2020-09" db="EMBL/GenBank/DDBJ databases">
        <authorList>
            <person name="Sun Q."/>
            <person name="Zhou Y."/>
        </authorList>
    </citation>
    <scope>NUCLEOTIDE SEQUENCE</scope>
    <source>
        <strain evidence="2">CGMCC 1.15448</strain>
    </source>
</reference>
<proteinExistence type="predicted"/>
<dbReference type="Proteomes" id="UP000607559">
    <property type="component" value="Unassembled WGS sequence"/>
</dbReference>
<gene>
    <name evidence="2" type="ORF">GCM10011511_14910</name>
</gene>
<accession>A0A8J2XS61</accession>
<evidence type="ECO:0000313" key="2">
    <source>
        <dbReference type="EMBL" id="GGA92551.1"/>
    </source>
</evidence>
<keyword evidence="3" id="KW-1185">Reference proteome</keyword>
<protein>
    <recommendedName>
        <fullName evidence="1">DUF4942 domain-containing protein</fullName>
    </recommendedName>
</protein>
<dbReference type="EMBL" id="BMJC01000001">
    <property type="protein sequence ID" value="GGA92551.1"/>
    <property type="molecule type" value="Genomic_DNA"/>
</dbReference>
<sequence length="429" mass="50437">MNPPIHWEGKYISHAFSIAPPGCLIISLCDYNAFKEDKRRYNDNAQELIHDYGSLEHLGEGIRDSNRALRQEIGLVKLRKPGAGYETEFEGFFLFEEEERQENGILPYNLVRDLVNRYVKAIQIYDQQLEAGLRLEETIAGFFETKHAIRVQAVGYPSKRAEFKKDLQKSAWAFIFQKLDLEKIATKGLKEDIYKFIEHQAHIPFTMRNIYRMLQIVAGTTTQRMDKALLEVFDKITRHHAENRYGVEGWHTNSHYLVNKKFILPYLCKQDIRYARNTDAIEINYTGNWDFIEDLVKALCYISGDEYEKFGTLRSWISHPYKTITTDQVYFHTSRESFNGQLAREKQLYEAGIAFTTLNHQPIYGEWFEWAYFRVKAYKKGSMHFEFKDENIWVEFNKRIARLKGFPLYEPKKESSSPKGKKGVSKANY</sequence>
<dbReference type="RefSeq" id="WP_188930068.1">
    <property type="nucleotide sequence ID" value="NZ_BMJC01000001.1"/>
</dbReference>
<dbReference type="AlphaFoldDB" id="A0A8J2XS61"/>
<reference evidence="2" key="1">
    <citation type="journal article" date="2014" name="Int. J. Syst. Evol. Microbiol.">
        <title>Complete genome sequence of Corynebacterium casei LMG S-19264T (=DSM 44701T), isolated from a smear-ripened cheese.</title>
        <authorList>
            <consortium name="US DOE Joint Genome Institute (JGI-PGF)"/>
            <person name="Walter F."/>
            <person name="Albersmeier A."/>
            <person name="Kalinowski J."/>
            <person name="Ruckert C."/>
        </authorList>
    </citation>
    <scope>NUCLEOTIDE SEQUENCE</scope>
    <source>
        <strain evidence="2">CGMCC 1.15448</strain>
    </source>
</reference>
<dbReference type="Pfam" id="PF13708">
    <property type="entry name" value="DUF4942"/>
    <property type="match status" value="1"/>
</dbReference>
<feature type="domain" description="DUF4942" evidence="1">
    <location>
        <begin position="166"/>
        <end position="403"/>
    </location>
</feature>
<dbReference type="InterPro" id="IPR031339">
    <property type="entry name" value="DUF4942"/>
</dbReference>
<organism evidence="2 3">
    <name type="scientific">Puia dinghuensis</name>
    <dbReference type="NCBI Taxonomy" id="1792502"/>
    <lineage>
        <taxon>Bacteria</taxon>
        <taxon>Pseudomonadati</taxon>
        <taxon>Bacteroidota</taxon>
        <taxon>Chitinophagia</taxon>
        <taxon>Chitinophagales</taxon>
        <taxon>Chitinophagaceae</taxon>
        <taxon>Puia</taxon>
    </lineage>
</organism>
<name>A0A8J2XS61_9BACT</name>
<evidence type="ECO:0000313" key="3">
    <source>
        <dbReference type="Proteomes" id="UP000607559"/>
    </source>
</evidence>